<protein>
    <submittedName>
        <fullName evidence="1">Uncharacterized protein</fullName>
    </submittedName>
</protein>
<feature type="non-terminal residue" evidence="1">
    <location>
        <position position="1"/>
    </location>
</feature>
<sequence length="52" mass="5961">FSKDFEDGSAKLQEFVSFLDGEVKKGPPLMEALENADIFYEMQYKEVKIVAK</sequence>
<proteinExistence type="predicted"/>
<keyword evidence="2" id="KW-1185">Reference proteome</keyword>
<reference evidence="1 2" key="1">
    <citation type="submission" date="2024-05" db="EMBL/GenBank/DDBJ databases">
        <title>Genome sequencing and assembly of Indian major carp, Cirrhinus mrigala (Hamilton, 1822).</title>
        <authorList>
            <person name="Mohindra V."/>
            <person name="Chowdhury L.M."/>
            <person name="Lal K."/>
            <person name="Jena J.K."/>
        </authorList>
    </citation>
    <scope>NUCLEOTIDE SEQUENCE [LARGE SCALE GENOMIC DNA]</scope>
    <source>
        <strain evidence="1">CM1030</strain>
        <tissue evidence="1">Blood</tissue>
    </source>
</reference>
<dbReference type="EMBL" id="JAMKFB020000019">
    <property type="protein sequence ID" value="KAL0166690.1"/>
    <property type="molecule type" value="Genomic_DNA"/>
</dbReference>
<gene>
    <name evidence="1" type="ORF">M9458_038534</name>
</gene>
<name>A0ABD0NZJ3_CIRMR</name>
<dbReference type="AlphaFoldDB" id="A0ABD0NZJ3"/>
<accession>A0ABD0NZJ3</accession>
<organism evidence="1 2">
    <name type="scientific">Cirrhinus mrigala</name>
    <name type="common">Mrigala</name>
    <dbReference type="NCBI Taxonomy" id="683832"/>
    <lineage>
        <taxon>Eukaryota</taxon>
        <taxon>Metazoa</taxon>
        <taxon>Chordata</taxon>
        <taxon>Craniata</taxon>
        <taxon>Vertebrata</taxon>
        <taxon>Euteleostomi</taxon>
        <taxon>Actinopterygii</taxon>
        <taxon>Neopterygii</taxon>
        <taxon>Teleostei</taxon>
        <taxon>Ostariophysi</taxon>
        <taxon>Cypriniformes</taxon>
        <taxon>Cyprinidae</taxon>
        <taxon>Labeoninae</taxon>
        <taxon>Labeonini</taxon>
        <taxon>Cirrhinus</taxon>
    </lineage>
</organism>
<dbReference type="Proteomes" id="UP001529510">
    <property type="component" value="Unassembled WGS sequence"/>
</dbReference>
<evidence type="ECO:0000313" key="2">
    <source>
        <dbReference type="Proteomes" id="UP001529510"/>
    </source>
</evidence>
<comment type="caution">
    <text evidence="1">The sequence shown here is derived from an EMBL/GenBank/DDBJ whole genome shotgun (WGS) entry which is preliminary data.</text>
</comment>
<evidence type="ECO:0000313" key="1">
    <source>
        <dbReference type="EMBL" id="KAL0166690.1"/>
    </source>
</evidence>
<feature type="non-terminal residue" evidence="1">
    <location>
        <position position="52"/>
    </location>
</feature>